<feature type="compositionally biased region" description="Basic and acidic residues" evidence="1">
    <location>
        <begin position="1"/>
        <end position="14"/>
    </location>
</feature>
<feature type="region of interest" description="Disordered" evidence="1">
    <location>
        <begin position="1"/>
        <end position="76"/>
    </location>
</feature>
<evidence type="ECO:0000313" key="2">
    <source>
        <dbReference type="EnsemblPlants" id="OBART11G18200.1"/>
    </source>
</evidence>
<evidence type="ECO:0000313" key="3">
    <source>
        <dbReference type="Proteomes" id="UP000026960"/>
    </source>
</evidence>
<protein>
    <submittedName>
        <fullName evidence="2">Uncharacterized protein</fullName>
    </submittedName>
</protein>
<dbReference type="EnsemblPlants" id="OBART11G18200.1">
    <property type="protein sequence ID" value="OBART11G18200.1"/>
    <property type="gene ID" value="OBART11G18200"/>
</dbReference>
<keyword evidence="3" id="KW-1185">Reference proteome</keyword>
<dbReference type="Proteomes" id="UP000026960">
    <property type="component" value="Chromosome 11"/>
</dbReference>
<feature type="compositionally biased region" description="Basic residues" evidence="1">
    <location>
        <begin position="15"/>
        <end position="30"/>
    </location>
</feature>
<reference evidence="2" key="1">
    <citation type="journal article" date="2009" name="Rice">
        <title>De Novo Next Generation Sequencing of Plant Genomes.</title>
        <authorList>
            <person name="Rounsley S."/>
            <person name="Marri P.R."/>
            <person name="Yu Y."/>
            <person name="He R."/>
            <person name="Sisneros N."/>
            <person name="Goicoechea J.L."/>
            <person name="Lee S.J."/>
            <person name="Angelova A."/>
            <person name="Kudrna D."/>
            <person name="Luo M."/>
            <person name="Affourtit J."/>
            <person name="Desany B."/>
            <person name="Knight J."/>
            <person name="Niazi F."/>
            <person name="Egholm M."/>
            <person name="Wing R.A."/>
        </authorList>
    </citation>
    <scope>NUCLEOTIDE SEQUENCE [LARGE SCALE GENOMIC DNA]</scope>
    <source>
        <strain evidence="2">cv. IRGC 105608</strain>
    </source>
</reference>
<sequence>MNRETGAQRRDLRRELRRRRDGRRNIRGHNGRRERGCRGRHHGRGEGVVIGGSAASAEKKPWKMGASALRTAAEAR</sequence>
<dbReference type="HOGENOM" id="CLU_2658381_0_0_1"/>
<dbReference type="Gramene" id="OBART11G18200.1">
    <property type="protein sequence ID" value="OBART11G18200.1"/>
    <property type="gene ID" value="OBART11G18200"/>
</dbReference>
<proteinExistence type="predicted"/>
<reference evidence="2" key="2">
    <citation type="submission" date="2015-03" db="UniProtKB">
        <authorList>
            <consortium name="EnsemblPlants"/>
        </authorList>
    </citation>
    <scope>IDENTIFICATION</scope>
</reference>
<accession>A0A0D3HNF5</accession>
<evidence type="ECO:0000256" key="1">
    <source>
        <dbReference type="SAM" id="MobiDB-lite"/>
    </source>
</evidence>
<dbReference type="PaxDb" id="65489-OBART11G18200.1"/>
<organism evidence="2">
    <name type="scientific">Oryza barthii</name>
    <dbReference type="NCBI Taxonomy" id="65489"/>
    <lineage>
        <taxon>Eukaryota</taxon>
        <taxon>Viridiplantae</taxon>
        <taxon>Streptophyta</taxon>
        <taxon>Embryophyta</taxon>
        <taxon>Tracheophyta</taxon>
        <taxon>Spermatophyta</taxon>
        <taxon>Magnoliopsida</taxon>
        <taxon>Liliopsida</taxon>
        <taxon>Poales</taxon>
        <taxon>Poaceae</taxon>
        <taxon>BOP clade</taxon>
        <taxon>Oryzoideae</taxon>
        <taxon>Oryzeae</taxon>
        <taxon>Oryzinae</taxon>
        <taxon>Oryza</taxon>
    </lineage>
</organism>
<dbReference type="AlphaFoldDB" id="A0A0D3HNF5"/>
<name>A0A0D3HNF5_9ORYZ</name>